<organism evidence="5 6">
    <name type="scientific">Maribacter vaceletii</name>
    <dbReference type="NCBI Taxonomy" id="1206816"/>
    <lineage>
        <taxon>Bacteria</taxon>
        <taxon>Pseudomonadati</taxon>
        <taxon>Bacteroidota</taxon>
        <taxon>Flavobacteriia</taxon>
        <taxon>Flavobacteriales</taxon>
        <taxon>Flavobacteriaceae</taxon>
        <taxon>Maribacter</taxon>
    </lineage>
</organism>
<dbReference type="Gene3D" id="1.25.40.20">
    <property type="entry name" value="Ankyrin repeat-containing domain"/>
    <property type="match status" value="1"/>
</dbReference>
<evidence type="ECO:0000313" key="6">
    <source>
        <dbReference type="Proteomes" id="UP000269412"/>
    </source>
</evidence>
<dbReference type="PANTHER" id="PTHR24126">
    <property type="entry name" value="ANKYRIN REPEAT, PH AND SEC7 DOMAIN CONTAINING PROTEIN SECG-RELATED"/>
    <property type="match status" value="1"/>
</dbReference>
<evidence type="ECO:0000256" key="4">
    <source>
        <dbReference type="SAM" id="SignalP"/>
    </source>
</evidence>
<keyword evidence="6" id="KW-1185">Reference proteome</keyword>
<evidence type="ECO:0000313" key="5">
    <source>
        <dbReference type="EMBL" id="RKR07856.1"/>
    </source>
</evidence>
<dbReference type="AlphaFoldDB" id="A0A495DT97"/>
<comment type="caution">
    <text evidence="5">The sequence shown here is derived from an EMBL/GenBank/DDBJ whole genome shotgun (WGS) entry which is preliminary data.</text>
</comment>
<feature type="signal peptide" evidence="4">
    <location>
        <begin position="1"/>
        <end position="21"/>
    </location>
</feature>
<dbReference type="EMBL" id="RBIQ01000011">
    <property type="protein sequence ID" value="RKR07856.1"/>
    <property type="molecule type" value="Genomic_DNA"/>
</dbReference>
<dbReference type="Proteomes" id="UP000269412">
    <property type="component" value="Unassembled WGS sequence"/>
</dbReference>
<keyword evidence="4" id="KW-0732">Signal</keyword>
<name>A0A495DT97_9FLAO</name>
<keyword evidence="1" id="KW-0677">Repeat</keyword>
<evidence type="ECO:0000256" key="2">
    <source>
        <dbReference type="ARBA" id="ARBA00023043"/>
    </source>
</evidence>
<feature type="chain" id="PRO_5019748934" evidence="4">
    <location>
        <begin position="22"/>
        <end position="137"/>
    </location>
</feature>
<dbReference type="PROSITE" id="PS50088">
    <property type="entry name" value="ANK_REPEAT"/>
    <property type="match status" value="1"/>
</dbReference>
<dbReference type="InterPro" id="IPR002110">
    <property type="entry name" value="Ankyrin_rpt"/>
</dbReference>
<dbReference type="OrthoDB" id="1374157at2"/>
<dbReference type="PANTHER" id="PTHR24126:SF14">
    <property type="entry name" value="ANK_REP_REGION DOMAIN-CONTAINING PROTEIN"/>
    <property type="match status" value="1"/>
</dbReference>
<feature type="repeat" description="ANK" evidence="3">
    <location>
        <begin position="71"/>
        <end position="103"/>
    </location>
</feature>
<dbReference type="Pfam" id="PF12796">
    <property type="entry name" value="Ank_2"/>
    <property type="match status" value="1"/>
</dbReference>
<dbReference type="PROSITE" id="PS50297">
    <property type="entry name" value="ANK_REP_REGION"/>
    <property type="match status" value="1"/>
</dbReference>
<gene>
    <name evidence="5" type="ORF">CLV91_3041</name>
</gene>
<dbReference type="InterPro" id="IPR036770">
    <property type="entry name" value="Ankyrin_rpt-contain_sf"/>
</dbReference>
<proteinExistence type="predicted"/>
<keyword evidence="2 3" id="KW-0040">ANK repeat</keyword>
<accession>A0A495DT97</accession>
<reference evidence="5 6" key="1">
    <citation type="submission" date="2018-10" db="EMBL/GenBank/DDBJ databases">
        <title>Genomic Encyclopedia of Archaeal and Bacterial Type Strains, Phase II (KMG-II): from individual species to whole genera.</title>
        <authorList>
            <person name="Goeker M."/>
        </authorList>
    </citation>
    <scope>NUCLEOTIDE SEQUENCE [LARGE SCALE GENOMIC DNA]</scope>
    <source>
        <strain evidence="5 6">DSM 25230</strain>
    </source>
</reference>
<sequence length="137" mass="14854">MKKTTVIMAIAGMLMYTGVMANENVSTLQLNETQLIVKLEISTFCKAILKGDVDLVRGMIEAGEDVNKISAGMTPAIFAARYNRAEILELLIANGANLRIKCKNGLTITEIAQASNATDALALLKKEKKAKKAKRVK</sequence>
<evidence type="ECO:0000256" key="3">
    <source>
        <dbReference type="PROSITE-ProRule" id="PRU00023"/>
    </source>
</evidence>
<protein>
    <submittedName>
        <fullName evidence="5">Ankyrin repeat protein</fullName>
    </submittedName>
</protein>
<dbReference type="RefSeq" id="WP_121069034.1">
    <property type="nucleotide sequence ID" value="NZ_RBIQ01000011.1"/>
</dbReference>
<dbReference type="SUPFAM" id="SSF48403">
    <property type="entry name" value="Ankyrin repeat"/>
    <property type="match status" value="1"/>
</dbReference>
<evidence type="ECO:0000256" key="1">
    <source>
        <dbReference type="ARBA" id="ARBA00022737"/>
    </source>
</evidence>
<dbReference type="SMART" id="SM00248">
    <property type="entry name" value="ANK"/>
    <property type="match status" value="2"/>
</dbReference>